<feature type="transmembrane region" description="Helical" evidence="2">
    <location>
        <begin position="359"/>
        <end position="379"/>
    </location>
</feature>
<dbReference type="PROSITE" id="PS50885">
    <property type="entry name" value="HAMP"/>
    <property type="match status" value="1"/>
</dbReference>
<keyword evidence="2" id="KW-1133">Transmembrane helix</keyword>
<dbReference type="Proteomes" id="UP000252355">
    <property type="component" value="Unassembled WGS sequence"/>
</dbReference>
<dbReference type="EMBL" id="QOQW01000018">
    <property type="protein sequence ID" value="RCK78858.1"/>
    <property type="molecule type" value="Genomic_DNA"/>
</dbReference>
<evidence type="ECO:0000256" key="1">
    <source>
        <dbReference type="ARBA" id="ARBA00022801"/>
    </source>
</evidence>
<keyword evidence="2" id="KW-0472">Membrane</keyword>
<feature type="transmembrane region" description="Helical" evidence="2">
    <location>
        <begin position="12"/>
        <end position="36"/>
    </location>
</feature>
<sequence length="1003" mass="112368">MTVGGPIQRVLAWASLGFCFLVFPGILLVTATDHLLKVVAERQRLATLGRLEARLNRLDPYKRDVFFFHDRLRRAWEDAVTSPDPVRRMAVWRRRLQRAFPGGLQFVVWDGRGRLQEALTDIRGWRYVLTRVWTSLRALTIAGRQDPAIDPLGLPEVAEQIKLLRSVLGGFLVPWHLRLPFLPDPLGSVILADFRPDRSHCWFRVDDRLGVLVFLRWDLLHRQCGLRWQTRRLNARLPAGEGTGFAFPEGQERAGASHRPRQIFTRPGMAWQSEIELALAAFDNTAEPFQETAHLLLAIRPLEAGRHAFAWVLRERALPDPRLVRQRVHLGLALLALPWLWGAWSSWRGRPLPYLSLRWQLVGVFLYANGLPLLVLGFIGHDYLQNQRATWREQVRLQGTRLLRACDARFPTIAEELTERLRVGLHRLDLRKMPNALSDAMRARLARCLAACSPTEFYVVSSQSRIVMSHLTEGRAGPRYPTTHLRVIGRDFLRFFNGELIDIEQGNRAYSAQGIPTHLESVLNSALEYLGRVHRMRFGDAPKWCFWEVLGPLERGQADHILFVFWSEARMQELFLRQILPRLSPSATAFRVAARLSDGRLVRSARCPWPRQARRVFPASGELPTDLLELPDASGTVWLGTGFRGQAMPEVTLGAFLPRHVVEERVDALRRRLLLFGLGSLVLTLVIGQLLARQFLGPLGWFAAAARHIAARQFRFRLPAFDRDELGHLGDSLNRTLVSLEELDLGKVVQGSLLPGERFCHGGFICCGRSEPVTDLGGDLFDFFTAGENGCGVLVGDVAGHGVPAALMMAFAKAGVALAEASRTDPQMLLRSLHRLFRANQEAHRRPAVARRAASHGQPSLMHRPMTMLCAVGDGHTGQVTLANAGHCYPLLVRATDRAATYLEIAGAPIGAVRTPRVGTLRLALAPGDRLILYTDGFIEARNAQGEIFGFPRFREAVAAAHEADPERMVAAIWNALRGWAPTAEDDLTLVIMQRAPCPGTTA</sequence>
<dbReference type="InterPro" id="IPR036457">
    <property type="entry name" value="PPM-type-like_dom_sf"/>
</dbReference>
<dbReference type="GO" id="GO:0007165">
    <property type="term" value="P:signal transduction"/>
    <property type="evidence" value="ECO:0007669"/>
    <property type="project" value="InterPro"/>
</dbReference>
<dbReference type="Gene3D" id="3.60.40.10">
    <property type="entry name" value="PPM-type phosphatase domain"/>
    <property type="match status" value="1"/>
</dbReference>
<dbReference type="GO" id="GO:0016020">
    <property type="term" value="C:membrane"/>
    <property type="evidence" value="ECO:0007669"/>
    <property type="project" value="InterPro"/>
</dbReference>
<dbReference type="InterPro" id="IPR001932">
    <property type="entry name" value="PPM-type_phosphatase-like_dom"/>
</dbReference>
<dbReference type="GO" id="GO:0016791">
    <property type="term" value="F:phosphatase activity"/>
    <property type="evidence" value="ECO:0007669"/>
    <property type="project" value="TreeGrafter"/>
</dbReference>
<dbReference type="Pfam" id="PF00672">
    <property type="entry name" value="HAMP"/>
    <property type="match status" value="1"/>
</dbReference>
<keyword evidence="1" id="KW-0378">Hydrolase</keyword>
<dbReference type="Pfam" id="PF07228">
    <property type="entry name" value="SpoIIE"/>
    <property type="match status" value="1"/>
</dbReference>
<dbReference type="SMART" id="SM00304">
    <property type="entry name" value="HAMP"/>
    <property type="match status" value="1"/>
</dbReference>
<proteinExistence type="predicted"/>
<evidence type="ECO:0000256" key="2">
    <source>
        <dbReference type="SAM" id="Phobius"/>
    </source>
</evidence>
<feature type="transmembrane region" description="Helical" evidence="2">
    <location>
        <begin position="673"/>
        <end position="692"/>
    </location>
</feature>
<dbReference type="SUPFAM" id="SSF158472">
    <property type="entry name" value="HAMP domain-like"/>
    <property type="match status" value="1"/>
</dbReference>
<name>A0A367ZL85_9BACT</name>
<dbReference type="InterPro" id="IPR003660">
    <property type="entry name" value="HAMP_dom"/>
</dbReference>
<evidence type="ECO:0000313" key="5">
    <source>
        <dbReference type="Proteomes" id="UP000252355"/>
    </source>
</evidence>
<dbReference type="PANTHER" id="PTHR43156:SF2">
    <property type="entry name" value="STAGE II SPORULATION PROTEIN E"/>
    <property type="match status" value="1"/>
</dbReference>
<evidence type="ECO:0000259" key="3">
    <source>
        <dbReference type="PROSITE" id="PS50885"/>
    </source>
</evidence>
<reference evidence="4 5" key="1">
    <citation type="submission" date="2018-05" db="EMBL/GenBank/DDBJ databases">
        <title>A metagenomic window into the 2 km-deep terrestrial subsurface aquifer revealed taxonomically and functionally diverse microbial community comprising novel uncultured bacterial lineages.</title>
        <authorList>
            <person name="Kadnikov V.V."/>
            <person name="Mardanov A.V."/>
            <person name="Beletsky A.V."/>
            <person name="Banks D."/>
            <person name="Pimenov N.V."/>
            <person name="Frank Y.A."/>
            <person name="Karnachuk O.V."/>
            <person name="Ravin N.V."/>
        </authorList>
    </citation>
    <scope>NUCLEOTIDE SEQUENCE [LARGE SCALE GENOMIC DNA]</scope>
    <source>
        <strain evidence="4">BY5</strain>
    </source>
</reference>
<protein>
    <submittedName>
        <fullName evidence="4">Serine phosphatase RsbU, regulator of sigma subunit</fullName>
    </submittedName>
</protein>
<evidence type="ECO:0000313" key="4">
    <source>
        <dbReference type="EMBL" id="RCK78858.1"/>
    </source>
</evidence>
<feature type="transmembrane region" description="Helical" evidence="2">
    <location>
        <begin position="328"/>
        <end position="347"/>
    </location>
</feature>
<dbReference type="PANTHER" id="PTHR43156">
    <property type="entry name" value="STAGE II SPORULATION PROTEIN E-RELATED"/>
    <property type="match status" value="1"/>
</dbReference>
<dbReference type="AlphaFoldDB" id="A0A367ZL85"/>
<dbReference type="Gene3D" id="6.10.340.10">
    <property type="match status" value="1"/>
</dbReference>
<keyword evidence="2" id="KW-0812">Transmembrane</keyword>
<comment type="caution">
    <text evidence="4">The sequence shown here is derived from an EMBL/GenBank/DDBJ whole genome shotgun (WGS) entry which is preliminary data.</text>
</comment>
<feature type="domain" description="HAMP" evidence="3">
    <location>
        <begin position="693"/>
        <end position="745"/>
    </location>
</feature>
<dbReference type="InterPro" id="IPR052016">
    <property type="entry name" value="Bact_Sigma-Reg"/>
</dbReference>
<dbReference type="SUPFAM" id="SSF81606">
    <property type="entry name" value="PP2C-like"/>
    <property type="match status" value="1"/>
</dbReference>
<organism evidence="4 5">
    <name type="scientific">Candidatus Ozemobacter sibiricus</name>
    <dbReference type="NCBI Taxonomy" id="2268124"/>
    <lineage>
        <taxon>Bacteria</taxon>
        <taxon>Candidatus Ozemobacteria</taxon>
        <taxon>Candidatus Ozemobacterales</taxon>
        <taxon>Candidatus Ozemobacteraceae</taxon>
        <taxon>Candidatus Ozemobacter</taxon>
    </lineage>
</organism>
<dbReference type="SMART" id="SM00331">
    <property type="entry name" value="PP2C_SIG"/>
    <property type="match status" value="1"/>
</dbReference>
<gene>
    <name evidence="4" type="ORF">OZSIB_1008</name>
</gene>
<accession>A0A367ZL85</accession>